<gene>
    <name evidence="2" type="ORF">P608_17445</name>
</gene>
<accession>A0A0E3BUN0</accession>
<comment type="caution">
    <text evidence="2">The sequence shown here is derived from an EMBL/GenBank/DDBJ whole genome shotgun (WGS) entry which is preliminary data.</text>
</comment>
<dbReference type="Gene3D" id="3.10.450.40">
    <property type="match status" value="1"/>
</dbReference>
<feature type="domain" description="IraD/Gp25-like" evidence="1">
    <location>
        <begin position="24"/>
        <end position="101"/>
    </location>
</feature>
<dbReference type="Proteomes" id="UP000029549">
    <property type="component" value="Unassembled WGS sequence"/>
</dbReference>
<dbReference type="InterPro" id="IPR007048">
    <property type="entry name" value="IraD/Gp25-like"/>
</dbReference>
<evidence type="ECO:0000313" key="3">
    <source>
        <dbReference type="Proteomes" id="UP000029549"/>
    </source>
</evidence>
<reference evidence="2 3" key="1">
    <citation type="submission" date="2013-09" db="EMBL/GenBank/DDBJ databases">
        <title>High correlation between genotypes and phenotypes of environmental bacteria Comamonas testosteroni strains.</title>
        <authorList>
            <person name="Liu L."/>
            <person name="Zhu W."/>
            <person name="Xia X."/>
            <person name="Xu B."/>
            <person name="Luo M."/>
            <person name="Wang G."/>
        </authorList>
    </citation>
    <scope>NUCLEOTIDE SEQUENCE [LARGE SCALE GENOMIC DNA]</scope>
    <source>
        <strain evidence="2 3">DF2</strain>
    </source>
</reference>
<evidence type="ECO:0000313" key="2">
    <source>
        <dbReference type="EMBL" id="KGH08705.1"/>
    </source>
</evidence>
<dbReference type="RefSeq" id="WP_034394690.1">
    <property type="nucleotide sequence ID" value="NZ_AWTM01000098.1"/>
</dbReference>
<proteinExistence type="predicted"/>
<name>A0A0E3BUN0_9BURK</name>
<dbReference type="PATRIC" id="fig|285.48.peg.3637"/>
<keyword evidence="3" id="KW-1185">Reference proteome</keyword>
<dbReference type="Pfam" id="PF04965">
    <property type="entry name" value="GPW_gp25"/>
    <property type="match status" value="1"/>
</dbReference>
<dbReference type="AlphaFoldDB" id="A0A0E3BUN0"/>
<sequence length="117" mass="13070">MTRLSDISSMHWQPSLSGDGVVEGVRDVDQSIRTILRTPKGSDPHRPTFGSNVHLYIDSPVNQVIPHLVRESVDAIKEWEKRCELVKVTPTTDGSQITLRVQWKLADGVLRETAVAL</sequence>
<dbReference type="SUPFAM" id="SSF160719">
    <property type="entry name" value="gpW/gp25-like"/>
    <property type="match status" value="1"/>
</dbReference>
<organism evidence="2 3">
    <name type="scientific">Comamonas thiooxydans</name>
    <dbReference type="NCBI Taxonomy" id="363952"/>
    <lineage>
        <taxon>Bacteria</taxon>
        <taxon>Pseudomonadati</taxon>
        <taxon>Pseudomonadota</taxon>
        <taxon>Betaproteobacteria</taxon>
        <taxon>Burkholderiales</taxon>
        <taxon>Comamonadaceae</taxon>
        <taxon>Comamonas</taxon>
    </lineage>
</organism>
<protein>
    <submittedName>
        <fullName evidence="2">Baseplate protein</fullName>
    </submittedName>
</protein>
<dbReference type="EMBL" id="AWTP01000122">
    <property type="protein sequence ID" value="KGH08705.1"/>
    <property type="molecule type" value="Genomic_DNA"/>
</dbReference>
<evidence type="ECO:0000259" key="1">
    <source>
        <dbReference type="Pfam" id="PF04965"/>
    </source>
</evidence>